<dbReference type="STRING" id="742152.A0A2H3JA66"/>
<gene>
    <name evidence="4" type="ORF">WOLCODRAFT_93686</name>
</gene>
<dbReference type="SMART" id="SM00320">
    <property type="entry name" value="WD40"/>
    <property type="match status" value="4"/>
</dbReference>
<protein>
    <submittedName>
        <fullName evidence="4">WD40 repeat-like protein</fullName>
    </submittedName>
</protein>
<dbReference type="OMA" id="SHERRAD"/>
<dbReference type="PANTHER" id="PTHR19846">
    <property type="entry name" value="WD40 REPEAT PROTEIN"/>
    <property type="match status" value="1"/>
</dbReference>
<sequence length="402" mass="43256">MAQSAHGTVAIASAVANGEEGDEPGPYNRDGTLAVWAHDRYHILPGHIVSASSPFQEFRYSTVVDVAFNPAFPERLISSGTDRTIAIWDCDSFEYGVDEPRGHIVHTACPMGILSFKPAEPLLAMAGRDGCVYLHSDKPNMPAVTDILRLAPRSGHEVADIAWGVNGSSHALFASSAPLAYGVYDGVHKVFDFEKSKTLCTFDTQAEGERIALDQAGERLAVAVRSSATAHALRMYDARRLARASVQSIDLQPFDGEVNAVAFGPGGIYIAIARSDNSAHVYDSRFLGREPMHVCKHREGNVISKDTSGVTEAVWTEGTSRGMGLVTGGVDGCIRLWDVRQAPSDASDDNVLVQCDDDIGSFVLGDHPDTPLIVARILAKSPFSTATLKQDMMLDIARDLSV</sequence>
<dbReference type="GO" id="GO:0030621">
    <property type="term" value="F:U4 snRNA binding"/>
    <property type="evidence" value="ECO:0007669"/>
    <property type="project" value="TreeGrafter"/>
</dbReference>
<feature type="repeat" description="WD" evidence="3">
    <location>
        <begin position="325"/>
        <end position="347"/>
    </location>
</feature>
<evidence type="ECO:0000256" key="1">
    <source>
        <dbReference type="ARBA" id="ARBA00022574"/>
    </source>
</evidence>
<dbReference type="PROSITE" id="PS00678">
    <property type="entry name" value="WD_REPEATS_1"/>
    <property type="match status" value="1"/>
</dbReference>
<dbReference type="InterPro" id="IPR015943">
    <property type="entry name" value="WD40/YVTN_repeat-like_dom_sf"/>
</dbReference>
<dbReference type="PANTHER" id="PTHR19846:SF0">
    <property type="entry name" value="PRE-MRNA PROCESSING FACTOR 4"/>
    <property type="match status" value="1"/>
</dbReference>
<dbReference type="PROSITE" id="PS50082">
    <property type="entry name" value="WD_REPEATS_2"/>
    <property type="match status" value="2"/>
</dbReference>
<dbReference type="Proteomes" id="UP000218811">
    <property type="component" value="Unassembled WGS sequence"/>
</dbReference>
<feature type="repeat" description="WD" evidence="3">
    <location>
        <begin position="63"/>
        <end position="89"/>
    </location>
</feature>
<dbReference type="Pfam" id="PF00400">
    <property type="entry name" value="WD40"/>
    <property type="match status" value="3"/>
</dbReference>
<dbReference type="InterPro" id="IPR019775">
    <property type="entry name" value="WD40_repeat_CS"/>
</dbReference>
<evidence type="ECO:0000256" key="3">
    <source>
        <dbReference type="PROSITE-ProRule" id="PRU00221"/>
    </source>
</evidence>
<feature type="non-terminal residue" evidence="4">
    <location>
        <position position="402"/>
    </location>
</feature>
<evidence type="ECO:0000256" key="2">
    <source>
        <dbReference type="ARBA" id="ARBA00022737"/>
    </source>
</evidence>
<dbReference type="GO" id="GO:0046540">
    <property type="term" value="C:U4/U6 x U5 tri-snRNP complex"/>
    <property type="evidence" value="ECO:0007669"/>
    <property type="project" value="TreeGrafter"/>
</dbReference>
<accession>A0A2H3JA66</accession>
<proteinExistence type="predicted"/>
<keyword evidence="2" id="KW-0677">Repeat</keyword>
<dbReference type="SUPFAM" id="SSF50978">
    <property type="entry name" value="WD40 repeat-like"/>
    <property type="match status" value="1"/>
</dbReference>
<dbReference type="GO" id="GO:0000398">
    <property type="term" value="P:mRNA splicing, via spliceosome"/>
    <property type="evidence" value="ECO:0007669"/>
    <property type="project" value="TreeGrafter"/>
</dbReference>
<dbReference type="InterPro" id="IPR036322">
    <property type="entry name" value="WD40_repeat_dom_sf"/>
</dbReference>
<name>A0A2H3JA66_WOLCO</name>
<evidence type="ECO:0000313" key="4">
    <source>
        <dbReference type="EMBL" id="PCH33544.1"/>
    </source>
</evidence>
<dbReference type="OrthoDB" id="10248252at2759"/>
<dbReference type="Gene3D" id="2.130.10.10">
    <property type="entry name" value="YVTN repeat-like/Quinoprotein amine dehydrogenase"/>
    <property type="match status" value="1"/>
</dbReference>
<reference evidence="4 5" key="1">
    <citation type="journal article" date="2012" name="Science">
        <title>The Paleozoic origin of enzymatic lignin decomposition reconstructed from 31 fungal genomes.</title>
        <authorList>
            <person name="Floudas D."/>
            <person name="Binder M."/>
            <person name="Riley R."/>
            <person name="Barry K."/>
            <person name="Blanchette R.A."/>
            <person name="Henrissat B."/>
            <person name="Martinez A.T."/>
            <person name="Otillar R."/>
            <person name="Spatafora J.W."/>
            <person name="Yadav J.S."/>
            <person name="Aerts A."/>
            <person name="Benoit I."/>
            <person name="Boyd A."/>
            <person name="Carlson A."/>
            <person name="Copeland A."/>
            <person name="Coutinho P.M."/>
            <person name="de Vries R.P."/>
            <person name="Ferreira P."/>
            <person name="Findley K."/>
            <person name="Foster B."/>
            <person name="Gaskell J."/>
            <person name="Glotzer D."/>
            <person name="Gorecki P."/>
            <person name="Heitman J."/>
            <person name="Hesse C."/>
            <person name="Hori C."/>
            <person name="Igarashi K."/>
            <person name="Jurgens J.A."/>
            <person name="Kallen N."/>
            <person name="Kersten P."/>
            <person name="Kohler A."/>
            <person name="Kuees U."/>
            <person name="Kumar T.K.A."/>
            <person name="Kuo A."/>
            <person name="LaButti K."/>
            <person name="Larrondo L.F."/>
            <person name="Lindquist E."/>
            <person name="Ling A."/>
            <person name="Lombard V."/>
            <person name="Lucas S."/>
            <person name="Lundell T."/>
            <person name="Martin R."/>
            <person name="McLaughlin D.J."/>
            <person name="Morgenstern I."/>
            <person name="Morin E."/>
            <person name="Murat C."/>
            <person name="Nagy L.G."/>
            <person name="Nolan M."/>
            <person name="Ohm R.A."/>
            <person name="Patyshakuliyeva A."/>
            <person name="Rokas A."/>
            <person name="Ruiz-Duenas F.J."/>
            <person name="Sabat G."/>
            <person name="Salamov A."/>
            <person name="Samejima M."/>
            <person name="Schmutz J."/>
            <person name="Slot J.C."/>
            <person name="St John F."/>
            <person name="Stenlid J."/>
            <person name="Sun H."/>
            <person name="Sun S."/>
            <person name="Syed K."/>
            <person name="Tsang A."/>
            <person name="Wiebenga A."/>
            <person name="Young D."/>
            <person name="Pisabarro A."/>
            <person name="Eastwood D.C."/>
            <person name="Martin F."/>
            <person name="Cullen D."/>
            <person name="Grigoriev I.V."/>
            <person name="Hibbett D.S."/>
        </authorList>
    </citation>
    <scope>NUCLEOTIDE SEQUENCE [LARGE SCALE GENOMIC DNA]</scope>
    <source>
        <strain evidence="4 5">MD-104</strain>
    </source>
</reference>
<dbReference type="AlphaFoldDB" id="A0A2H3JA66"/>
<dbReference type="GO" id="GO:0017070">
    <property type="term" value="F:U6 snRNA binding"/>
    <property type="evidence" value="ECO:0007669"/>
    <property type="project" value="TreeGrafter"/>
</dbReference>
<dbReference type="InterPro" id="IPR001680">
    <property type="entry name" value="WD40_rpt"/>
</dbReference>
<dbReference type="EMBL" id="KB467831">
    <property type="protein sequence ID" value="PCH33544.1"/>
    <property type="molecule type" value="Genomic_DNA"/>
</dbReference>
<evidence type="ECO:0000313" key="5">
    <source>
        <dbReference type="Proteomes" id="UP000218811"/>
    </source>
</evidence>
<organism evidence="4 5">
    <name type="scientific">Wolfiporia cocos (strain MD-104)</name>
    <name type="common">Brown rot fungus</name>
    <dbReference type="NCBI Taxonomy" id="742152"/>
    <lineage>
        <taxon>Eukaryota</taxon>
        <taxon>Fungi</taxon>
        <taxon>Dikarya</taxon>
        <taxon>Basidiomycota</taxon>
        <taxon>Agaricomycotina</taxon>
        <taxon>Agaricomycetes</taxon>
        <taxon>Polyporales</taxon>
        <taxon>Phaeolaceae</taxon>
        <taxon>Wolfiporia</taxon>
    </lineage>
</organism>
<keyword evidence="1 3" id="KW-0853">WD repeat</keyword>
<keyword evidence="5" id="KW-1185">Reference proteome</keyword>